<dbReference type="Gene3D" id="3.60.21.10">
    <property type="match status" value="1"/>
</dbReference>
<dbReference type="InterPro" id="IPR050535">
    <property type="entry name" value="DNA_Repair-Maintenance_Comp"/>
</dbReference>
<evidence type="ECO:0000313" key="3">
    <source>
        <dbReference type="EMBL" id="KGX86160.1"/>
    </source>
</evidence>
<keyword evidence="1" id="KW-0378">Hydrolase</keyword>
<dbReference type="InterPro" id="IPR029052">
    <property type="entry name" value="Metallo-depent_PP-like"/>
</dbReference>
<dbReference type="InterPro" id="IPR041796">
    <property type="entry name" value="Mre11_N"/>
</dbReference>
<reference evidence="3 4" key="1">
    <citation type="submission" date="2013-08" db="EMBL/GenBank/DDBJ databases">
        <authorList>
            <person name="Huang J."/>
            <person name="Wang G."/>
        </authorList>
    </citation>
    <scope>NUCLEOTIDE SEQUENCE [LARGE SCALE GENOMIC DNA]</scope>
    <source>
        <strain evidence="3 4">BH030004</strain>
    </source>
</reference>
<protein>
    <recommendedName>
        <fullName evidence="2">Calcineurin-like phosphoesterase domain-containing protein</fullName>
    </recommendedName>
</protein>
<evidence type="ECO:0000313" key="4">
    <source>
        <dbReference type="Proteomes" id="UP000030403"/>
    </source>
</evidence>
<dbReference type="GO" id="GO:0016787">
    <property type="term" value="F:hydrolase activity"/>
    <property type="evidence" value="ECO:0007669"/>
    <property type="project" value="UniProtKB-KW"/>
</dbReference>
<gene>
    <name evidence="3" type="ORF">N783_12630</name>
</gene>
<proteinExistence type="predicted"/>
<dbReference type="InterPro" id="IPR004843">
    <property type="entry name" value="Calcineurin-like_PHP"/>
</dbReference>
<dbReference type="InterPro" id="IPR014576">
    <property type="entry name" value="Pesterase_YhaO"/>
</dbReference>
<dbReference type="STRING" id="1385511.GCA_000425225_03549"/>
<evidence type="ECO:0000256" key="1">
    <source>
        <dbReference type="ARBA" id="ARBA00022801"/>
    </source>
</evidence>
<organism evidence="3 4">
    <name type="scientific">Pontibacillus marinus BH030004 = DSM 16465</name>
    <dbReference type="NCBI Taxonomy" id="1385511"/>
    <lineage>
        <taxon>Bacteria</taxon>
        <taxon>Bacillati</taxon>
        <taxon>Bacillota</taxon>
        <taxon>Bacilli</taxon>
        <taxon>Bacillales</taxon>
        <taxon>Bacillaceae</taxon>
        <taxon>Pontibacillus</taxon>
    </lineage>
</organism>
<dbReference type="AlphaFoldDB" id="A0A0A5G500"/>
<dbReference type="PANTHER" id="PTHR30337">
    <property type="entry name" value="COMPONENT OF ATP-DEPENDENT DSDNA EXONUCLEASE"/>
    <property type="match status" value="1"/>
</dbReference>
<dbReference type="EMBL" id="AVPF01000033">
    <property type="protein sequence ID" value="KGX86160.1"/>
    <property type="molecule type" value="Genomic_DNA"/>
</dbReference>
<dbReference type="PANTHER" id="PTHR30337:SF7">
    <property type="entry name" value="PHOSPHOESTERASE"/>
    <property type="match status" value="1"/>
</dbReference>
<sequence length="410" mass="47658">MKEPIKFIHSADLHLDSPFQGFFDLPEEMLAQVRDSTFQAFERLIQHAINHEVDFVLIVGDLFDQDGRSLKAQVRLRKGFEKLNEYGIDVFLSHGNHDHLGGSFYSIEFPDNVHIFNEETVTSFPFFKNGEKCAEIYGFSYEKRAVIEPKAGEFIPSSENVFHIGMLHGSLATNTDHDLYAPFRIEDLYTRGLDYWALGHIHKRQQLSEDPPIFYSGNIQGRHRNEGGEKGCNLVELSETGHSLQFLQTGVIRFETRSLDIDDCETLIELEKKLYDWKEKLRNESVPTLLHLTLKGDLPSEEQHAPDLKDELRQIWNEQEEGQENWIWIHKLNVMKDEEMERNQLAQGSHFVGELLRTIEEIEDVEEDLRELTQHHALRKYVQGFSEEEKEEIAKHAEDLLLNELVKEGD</sequence>
<dbReference type="SUPFAM" id="SSF56300">
    <property type="entry name" value="Metallo-dependent phosphatases"/>
    <property type="match status" value="1"/>
</dbReference>
<dbReference type="eggNOG" id="COG0420">
    <property type="taxonomic scope" value="Bacteria"/>
</dbReference>
<dbReference type="PIRSF" id="PIRSF033091">
    <property type="entry name" value="Pesterase_YhaO"/>
    <property type="match status" value="1"/>
</dbReference>
<dbReference type="Proteomes" id="UP000030403">
    <property type="component" value="Unassembled WGS sequence"/>
</dbReference>
<evidence type="ECO:0000259" key="2">
    <source>
        <dbReference type="Pfam" id="PF00149"/>
    </source>
</evidence>
<dbReference type="Pfam" id="PF00149">
    <property type="entry name" value="Metallophos"/>
    <property type="match status" value="1"/>
</dbReference>
<accession>A0A0A5G500</accession>
<dbReference type="RefSeq" id="WP_027447121.1">
    <property type="nucleotide sequence ID" value="NZ_AULJ01000048.1"/>
</dbReference>
<comment type="caution">
    <text evidence="3">The sequence shown here is derived from an EMBL/GenBank/DDBJ whole genome shotgun (WGS) entry which is preliminary data.</text>
</comment>
<name>A0A0A5G500_9BACI</name>
<dbReference type="CDD" id="cd00840">
    <property type="entry name" value="MPP_Mre11_N"/>
    <property type="match status" value="1"/>
</dbReference>
<dbReference type="OrthoDB" id="9773856at2"/>
<keyword evidence="4" id="KW-1185">Reference proteome</keyword>
<feature type="domain" description="Calcineurin-like phosphoesterase" evidence="2">
    <location>
        <begin position="5"/>
        <end position="203"/>
    </location>
</feature>